<reference evidence="1 2" key="1">
    <citation type="journal article" date="2020" name="Cell">
        <title>Large-Scale Comparative Analyses of Tick Genomes Elucidate Their Genetic Diversity and Vector Capacities.</title>
        <authorList>
            <consortium name="Tick Genome and Microbiome Consortium (TIGMIC)"/>
            <person name="Jia N."/>
            <person name="Wang J."/>
            <person name="Shi W."/>
            <person name="Du L."/>
            <person name="Sun Y."/>
            <person name="Zhan W."/>
            <person name="Jiang J.F."/>
            <person name="Wang Q."/>
            <person name="Zhang B."/>
            <person name="Ji P."/>
            <person name="Bell-Sakyi L."/>
            <person name="Cui X.M."/>
            <person name="Yuan T.T."/>
            <person name="Jiang B.G."/>
            <person name="Yang W.F."/>
            <person name="Lam T.T."/>
            <person name="Chang Q.C."/>
            <person name="Ding S.J."/>
            <person name="Wang X.J."/>
            <person name="Zhu J.G."/>
            <person name="Ruan X.D."/>
            <person name="Zhao L."/>
            <person name="Wei J.T."/>
            <person name="Ye R.Z."/>
            <person name="Que T.C."/>
            <person name="Du C.H."/>
            <person name="Zhou Y.H."/>
            <person name="Cheng J.X."/>
            <person name="Dai P.F."/>
            <person name="Guo W.B."/>
            <person name="Han X.H."/>
            <person name="Huang E.J."/>
            <person name="Li L.F."/>
            <person name="Wei W."/>
            <person name="Gao Y.C."/>
            <person name="Liu J.Z."/>
            <person name="Shao H.Z."/>
            <person name="Wang X."/>
            <person name="Wang C.C."/>
            <person name="Yang T.C."/>
            <person name="Huo Q.B."/>
            <person name="Li W."/>
            <person name="Chen H.Y."/>
            <person name="Chen S.E."/>
            <person name="Zhou L.G."/>
            <person name="Ni X.B."/>
            <person name="Tian J.H."/>
            <person name="Sheng Y."/>
            <person name="Liu T."/>
            <person name="Pan Y.S."/>
            <person name="Xia L.Y."/>
            <person name="Li J."/>
            <person name="Zhao F."/>
            <person name="Cao W.C."/>
        </authorList>
    </citation>
    <scope>NUCLEOTIDE SEQUENCE [LARGE SCALE GENOMIC DNA]</scope>
    <source>
        <strain evidence="1">Iper-2018</strain>
    </source>
</reference>
<name>A0AC60R0F9_IXOPE</name>
<sequence length="163" mass="17685">MSTPTKAQCFSFSVPADTLGDAIMDSIQAVADGNGLSNLQHHGGARFMAAVSTMAAAQRFVAQGFLSLCDVEVPLKPMGAHVVFVSVYRLPPYLSKEALVQVLAQYGKVKANNPATFRDRPDVGTGAQMARIEMAKPVPNFVYTQKQREVIHFAQSNHCNLLF</sequence>
<dbReference type="EMBL" id="JABSTQ010000395">
    <property type="protein sequence ID" value="KAG0445421.1"/>
    <property type="molecule type" value="Genomic_DNA"/>
</dbReference>
<evidence type="ECO:0000313" key="1">
    <source>
        <dbReference type="EMBL" id="KAG0445421.1"/>
    </source>
</evidence>
<protein>
    <submittedName>
        <fullName evidence="1">Uncharacterized protein</fullName>
    </submittedName>
</protein>
<organism evidence="1 2">
    <name type="scientific">Ixodes persulcatus</name>
    <name type="common">Taiga tick</name>
    <dbReference type="NCBI Taxonomy" id="34615"/>
    <lineage>
        <taxon>Eukaryota</taxon>
        <taxon>Metazoa</taxon>
        <taxon>Ecdysozoa</taxon>
        <taxon>Arthropoda</taxon>
        <taxon>Chelicerata</taxon>
        <taxon>Arachnida</taxon>
        <taxon>Acari</taxon>
        <taxon>Parasitiformes</taxon>
        <taxon>Ixodida</taxon>
        <taxon>Ixodoidea</taxon>
        <taxon>Ixodidae</taxon>
        <taxon>Ixodinae</taxon>
        <taxon>Ixodes</taxon>
    </lineage>
</organism>
<gene>
    <name evidence="1" type="ORF">HPB47_015383</name>
</gene>
<keyword evidence="2" id="KW-1185">Reference proteome</keyword>
<dbReference type="Proteomes" id="UP000805193">
    <property type="component" value="Unassembled WGS sequence"/>
</dbReference>
<accession>A0AC60R0F9</accession>
<proteinExistence type="predicted"/>
<evidence type="ECO:0000313" key="2">
    <source>
        <dbReference type="Proteomes" id="UP000805193"/>
    </source>
</evidence>
<comment type="caution">
    <text evidence="1">The sequence shown here is derived from an EMBL/GenBank/DDBJ whole genome shotgun (WGS) entry which is preliminary data.</text>
</comment>